<proteinExistence type="inferred from homology"/>
<dbReference type="Gene3D" id="3.30.2310.20">
    <property type="entry name" value="RelE-like"/>
    <property type="match status" value="1"/>
</dbReference>
<evidence type="ECO:0000313" key="4">
    <source>
        <dbReference type="EMBL" id="RKR02983.1"/>
    </source>
</evidence>
<dbReference type="EMBL" id="RBIM01000002">
    <property type="protein sequence ID" value="RKR02983.1"/>
    <property type="molecule type" value="Genomic_DNA"/>
</dbReference>
<dbReference type="AlphaFoldDB" id="A0A495DK31"/>
<dbReference type="OrthoDB" id="7173315at2"/>
<protein>
    <recommendedName>
        <fullName evidence="3">Toxin</fullName>
    </recommendedName>
</protein>
<dbReference type="InterPro" id="IPR028344">
    <property type="entry name" value="ParE1/4"/>
</dbReference>
<dbReference type="PANTHER" id="PTHR33755:SF9">
    <property type="entry name" value="TOXIN PARE1"/>
    <property type="match status" value="1"/>
</dbReference>
<evidence type="ECO:0000256" key="1">
    <source>
        <dbReference type="ARBA" id="ARBA00006226"/>
    </source>
</evidence>
<comment type="caution">
    <text evidence="4">The sequence shown here is derived from an EMBL/GenBank/DDBJ whole genome shotgun (WGS) entry which is preliminary data.</text>
</comment>
<dbReference type="Pfam" id="PF05016">
    <property type="entry name" value="ParE_toxin"/>
    <property type="match status" value="1"/>
</dbReference>
<dbReference type="PIRSF" id="PIRSF029218">
    <property type="entry name" value="ParE"/>
    <property type="match status" value="1"/>
</dbReference>
<reference evidence="4 5" key="1">
    <citation type="submission" date="2018-10" db="EMBL/GenBank/DDBJ databases">
        <title>Genomic Encyclopedia of Type Strains, Phase IV (KMG-IV): sequencing the most valuable type-strain genomes for metagenomic binning, comparative biology and taxonomic classification.</title>
        <authorList>
            <person name="Goeker M."/>
        </authorList>
    </citation>
    <scope>NUCLEOTIDE SEQUENCE [LARGE SCALE GENOMIC DNA]</scope>
    <source>
        <strain evidence="4 5">DSM 4734</strain>
    </source>
</reference>
<dbReference type="Proteomes" id="UP000273675">
    <property type="component" value="Unassembled WGS sequence"/>
</dbReference>
<name>A0A495DK31_9PROT</name>
<dbReference type="PANTHER" id="PTHR33755">
    <property type="entry name" value="TOXIN PARE1-RELATED"/>
    <property type="match status" value="1"/>
</dbReference>
<dbReference type="RefSeq" id="WP_121210223.1">
    <property type="nucleotide sequence ID" value="NZ_RBIM01000002.1"/>
</dbReference>
<accession>A0A495DK31</accession>
<sequence>MTQRVRLTPRAVADLKATARYTTQKWGHAQCQSYLRSLDARFSWLAEHPTTGRARDDVADRSRSFRHNAHIVFYRIRDNGIDVLAVVHSAMDVDGV</sequence>
<dbReference type="InterPro" id="IPR035093">
    <property type="entry name" value="RelE/ParE_toxin_dom_sf"/>
</dbReference>
<gene>
    <name evidence="4" type="ORF">C7435_0928</name>
</gene>
<dbReference type="InterPro" id="IPR051803">
    <property type="entry name" value="TA_system_RelE-like_toxin"/>
</dbReference>
<evidence type="ECO:0000256" key="2">
    <source>
        <dbReference type="ARBA" id="ARBA00022649"/>
    </source>
</evidence>
<comment type="similarity">
    <text evidence="1 3">Belongs to the RelE toxin family.</text>
</comment>
<organism evidence="4 5">
    <name type="scientific">Maricaulis maris</name>
    <dbReference type="NCBI Taxonomy" id="74318"/>
    <lineage>
        <taxon>Bacteria</taxon>
        <taxon>Pseudomonadati</taxon>
        <taxon>Pseudomonadota</taxon>
        <taxon>Alphaproteobacteria</taxon>
        <taxon>Maricaulales</taxon>
        <taxon>Maricaulaceae</taxon>
        <taxon>Maricaulis</taxon>
    </lineage>
</organism>
<evidence type="ECO:0000313" key="5">
    <source>
        <dbReference type="Proteomes" id="UP000273675"/>
    </source>
</evidence>
<dbReference type="InterPro" id="IPR007712">
    <property type="entry name" value="RelE/ParE_toxin"/>
</dbReference>
<evidence type="ECO:0000256" key="3">
    <source>
        <dbReference type="PIRNR" id="PIRNR029218"/>
    </source>
</evidence>
<keyword evidence="2" id="KW-1277">Toxin-antitoxin system</keyword>